<dbReference type="InterPro" id="IPR002350">
    <property type="entry name" value="Kazal_dom"/>
</dbReference>
<keyword evidence="4 8" id="KW-0812">Transmembrane</keyword>
<comment type="subcellular location">
    <subcellularLocation>
        <location evidence="1 8">Cell membrane</location>
        <topology evidence="1 8">Multi-pass membrane protein</topology>
    </subcellularLocation>
</comment>
<dbReference type="OrthoDB" id="5062115at2759"/>
<keyword evidence="7" id="KW-1015">Disulfide bond</keyword>
<dbReference type="Proteomes" id="UP000218231">
    <property type="component" value="Unassembled WGS sequence"/>
</dbReference>
<dbReference type="CDD" id="cd17336">
    <property type="entry name" value="MFS_SLCO_OATP"/>
    <property type="match status" value="1"/>
</dbReference>
<reference evidence="10 11" key="1">
    <citation type="journal article" date="2017" name="Curr. Biol.">
        <title>Genome architecture and evolution of a unichromosomal asexual nematode.</title>
        <authorList>
            <person name="Fradin H."/>
            <person name="Zegar C."/>
            <person name="Gutwein M."/>
            <person name="Lucas J."/>
            <person name="Kovtun M."/>
            <person name="Corcoran D."/>
            <person name="Baugh L.R."/>
            <person name="Kiontke K."/>
            <person name="Gunsalus K."/>
            <person name="Fitch D.H."/>
            <person name="Piano F."/>
        </authorList>
    </citation>
    <scope>NUCLEOTIDE SEQUENCE [LARGE SCALE GENOMIC DNA]</scope>
    <source>
        <strain evidence="10">PF1309</strain>
    </source>
</reference>
<feature type="domain" description="Kazal-like" evidence="9">
    <location>
        <begin position="446"/>
        <end position="501"/>
    </location>
</feature>
<comment type="similarity">
    <text evidence="2 8">Belongs to the organo anion transporter (TC 2.A.60) family.</text>
</comment>
<feature type="transmembrane region" description="Helical" evidence="8">
    <location>
        <begin position="408"/>
        <end position="428"/>
    </location>
</feature>
<dbReference type="InterPro" id="IPR036259">
    <property type="entry name" value="MFS_trans_sf"/>
</dbReference>
<evidence type="ECO:0000256" key="4">
    <source>
        <dbReference type="ARBA" id="ARBA00022692"/>
    </source>
</evidence>
<feature type="transmembrane region" description="Helical" evidence="8">
    <location>
        <begin position="556"/>
        <end position="578"/>
    </location>
</feature>
<keyword evidence="3" id="KW-1003">Cell membrane</keyword>
<evidence type="ECO:0000256" key="8">
    <source>
        <dbReference type="RuleBase" id="RU362056"/>
    </source>
</evidence>
<dbReference type="STRING" id="2018661.A0A2A2LKN6"/>
<dbReference type="GO" id="GO:0016323">
    <property type="term" value="C:basolateral plasma membrane"/>
    <property type="evidence" value="ECO:0007669"/>
    <property type="project" value="TreeGrafter"/>
</dbReference>
<protein>
    <recommendedName>
        <fullName evidence="8">Solute carrier organic anion transporter family member</fullName>
    </recommendedName>
</protein>
<evidence type="ECO:0000256" key="3">
    <source>
        <dbReference type="ARBA" id="ARBA00022475"/>
    </source>
</evidence>
<sequence>MATAYFTITLPNFLFQPTPPQFNVSDIKQELTPLPEQLSSNATLRQLLNYPLIKDQIPKPKRAQLLALEDDTQEIPEEMLQFSKSTHNHSHHHISYSVDGWLIGQVLDEVDDLLDNKVNQTALRAPLLKFIRRRMNNSDTDLFKIRRSSTASFAFCSTVVNKLRMDLNLEKCREHATNYGPFALMFFALLILGIGRTVPWSIGMPLLDDNVKRKNTPAYFGGLSAIRILGPICGYIIGSICNKFYYTLNTPPGLNPADPSWIGAWWIGFLFVAVITFIPSVMIYFFPSTSSKTSEKGTTQTISLFDKYKEGKKQEKTCSEKMDDFGNCFVSICKSKLYMGSVIGRVADILAVKGYIVFLPKYLENQFGIPRYMVHRYMAAFGTLGFGLGSLCGGLLMRRLKLNGRRAAGFILIVSVINILIYTSKIFIGCNSVVNSVGVNAKDTNYNFTRGCNADCGCDGANLFPVCDKNGYAFYSPCHAGCREVKNNNWNMEFKSCDCADGGVVKKEWCKDDCRFSTILFFCTVLPAAFIGGLGMVPGIMILLRSVPPTTRSLSLGVQGMMVSLFGTLPSPVFWGFLIDGTCLVWEKTCSGANGACSIYDPVQMRVK</sequence>
<dbReference type="EMBL" id="LIAE01006656">
    <property type="protein sequence ID" value="PAV86587.1"/>
    <property type="molecule type" value="Genomic_DNA"/>
</dbReference>
<evidence type="ECO:0000256" key="2">
    <source>
        <dbReference type="ARBA" id="ARBA00009657"/>
    </source>
</evidence>
<feature type="transmembrane region" description="Helical" evidence="8">
    <location>
        <begin position="265"/>
        <end position="286"/>
    </location>
</feature>
<keyword evidence="11" id="KW-1185">Reference proteome</keyword>
<evidence type="ECO:0000256" key="6">
    <source>
        <dbReference type="ARBA" id="ARBA00023136"/>
    </source>
</evidence>
<feature type="transmembrane region" description="Helical" evidence="8">
    <location>
        <begin position="219"/>
        <end position="245"/>
    </location>
</feature>
<name>A0A2A2LKN6_9BILA</name>
<dbReference type="NCBIfam" id="TIGR00805">
    <property type="entry name" value="oat"/>
    <property type="match status" value="1"/>
</dbReference>
<evidence type="ECO:0000256" key="1">
    <source>
        <dbReference type="ARBA" id="ARBA00004651"/>
    </source>
</evidence>
<dbReference type="InterPro" id="IPR004156">
    <property type="entry name" value="OATP"/>
</dbReference>
<dbReference type="SUPFAM" id="SSF103473">
    <property type="entry name" value="MFS general substrate transporter"/>
    <property type="match status" value="1"/>
</dbReference>
<feature type="transmembrane region" description="Helical" evidence="8">
    <location>
        <begin position="337"/>
        <end position="357"/>
    </location>
</feature>
<evidence type="ECO:0000256" key="7">
    <source>
        <dbReference type="ARBA" id="ARBA00023157"/>
    </source>
</evidence>
<dbReference type="Pfam" id="PF03137">
    <property type="entry name" value="OATP"/>
    <property type="match status" value="1"/>
</dbReference>
<dbReference type="GO" id="GO:0043252">
    <property type="term" value="P:sodium-independent organic anion transport"/>
    <property type="evidence" value="ECO:0007669"/>
    <property type="project" value="TreeGrafter"/>
</dbReference>
<dbReference type="Gene3D" id="1.20.1250.20">
    <property type="entry name" value="MFS general substrate transporter like domains"/>
    <property type="match status" value="1"/>
</dbReference>
<proteinExistence type="inferred from homology"/>
<keyword evidence="6 8" id="KW-0472">Membrane</keyword>
<dbReference type="PANTHER" id="PTHR11388:SF76">
    <property type="entry name" value="SOLUTE CARRIER ORGANIC ANION TRANSPORTER FAMILY MEMBER"/>
    <property type="match status" value="1"/>
</dbReference>
<feature type="transmembrane region" description="Helical" evidence="8">
    <location>
        <begin position="377"/>
        <end position="396"/>
    </location>
</feature>
<feature type="transmembrane region" description="Helical" evidence="8">
    <location>
        <begin position="179"/>
        <end position="198"/>
    </location>
</feature>
<dbReference type="GO" id="GO:0015347">
    <property type="term" value="F:sodium-independent organic anion transmembrane transporter activity"/>
    <property type="evidence" value="ECO:0007669"/>
    <property type="project" value="TreeGrafter"/>
</dbReference>
<organism evidence="10 11">
    <name type="scientific">Diploscapter pachys</name>
    <dbReference type="NCBI Taxonomy" id="2018661"/>
    <lineage>
        <taxon>Eukaryota</taxon>
        <taxon>Metazoa</taxon>
        <taxon>Ecdysozoa</taxon>
        <taxon>Nematoda</taxon>
        <taxon>Chromadorea</taxon>
        <taxon>Rhabditida</taxon>
        <taxon>Rhabditina</taxon>
        <taxon>Rhabditomorpha</taxon>
        <taxon>Rhabditoidea</taxon>
        <taxon>Rhabditidae</taxon>
        <taxon>Diploscapter</taxon>
    </lineage>
</organism>
<dbReference type="PROSITE" id="PS51465">
    <property type="entry name" value="KAZAL_2"/>
    <property type="match status" value="1"/>
</dbReference>
<evidence type="ECO:0000313" key="10">
    <source>
        <dbReference type="EMBL" id="PAV86587.1"/>
    </source>
</evidence>
<keyword evidence="8" id="KW-0406">Ion transport</keyword>
<keyword evidence="5 8" id="KW-1133">Transmembrane helix</keyword>
<dbReference type="AlphaFoldDB" id="A0A2A2LKN6"/>
<keyword evidence="8" id="KW-0813">Transport</keyword>
<accession>A0A2A2LKN6</accession>
<gene>
    <name evidence="10" type="ORF">WR25_12989</name>
</gene>
<comment type="caution">
    <text evidence="8">Lacks conserved residue(s) required for the propagation of feature annotation.</text>
</comment>
<feature type="transmembrane region" description="Helical" evidence="8">
    <location>
        <begin position="519"/>
        <end position="544"/>
    </location>
</feature>
<dbReference type="GO" id="GO:0006811">
    <property type="term" value="P:monoatomic ion transport"/>
    <property type="evidence" value="ECO:0007669"/>
    <property type="project" value="UniProtKB-KW"/>
</dbReference>
<comment type="caution">
    <text evidence="10">The sequence shown here is derived from an EMBL/GenBank/DDBJ whole genome shotgun (WGS) entry which is preliminary data.</text>
</comment>
<evidence type="ECO:0000313" key="11">
    <source>
        <dbReference type="Proteomes" id="UP000218231"/>
    </source>
</evidence>
<evidence type="ECO:0000256" key="5">
    <source>
        <dbReference type="ARBA" id="ARBA00022989"/>
    </source>
</evidence>
<evidence type="ECO:0000259" key="9">
    <source>
        <dbReference type="PROSITE" id="PS51465"/>
    </source>
</evidence>
<dbReference type="PANTHER" id="PTHR11388">
    <property type="entry name" value="ORGANIC ANION TRANSPORTER"/>
    <property type="match status" value="1"/>
</dbReference>